<evidence type="ECO:0000259" key="7">
    <source>
        <dbReference type="PROSITE" id="PS50010"/>
    </source>
</evidence>
<keyword evidence="8" id="KW-1185">Reference proteome</keyword>
<dbReference type="PROSITE" id="PS50010">
    <property type="entry name" value="DH_2"/>
    <property type="match status" value="1"/>
</dbReference>
<dbReference type="Pfam" id="PF22697">
    <property type="entry name" value="SOS1_NGEF_PH"/>
    <property type="match status" value="1"/>
</dbReference>
<proteinExistence type="predicted"/>
<dbReference type="InterPro" id="IPR036028">
    <property type="entry name" value="SH3-like_dom_sf"/>
</dbReference>
<evidence type="ECO:0000256" key="2">
    <source>
        <dbReference type="PROSITE-ProRule" id="PRU00192"/>
    </source>
</evidence>
<feature type="domain" description="DH" evidence="7">
    <location>
        <begin position="495"/>
        <end position="664"/>
    </location>
</feature>
<dbReference type="AlphaFoldDB" id="A0A915NFU5"/>
<protein>
    <submittedName>
        <fullName evidence="9">Uncharacterized protein</fullName>
    </submittedName>
</protein>
<dbReference type="GO" id="GO:0005829">
    <property type="term" value="C:cytosol"/>
    <property type="evidence" value="ECO:0007669"/>
    <property type="project" value="TreeGrafter"/>
</dbReference>
<dbReference type="InterPro" id="IPR000219">
    <property type="entry name" value="DH_dom"/>
</dbReference>
<feature type="compositionally biased region" description="Polar residues" evidence="4">
    <location>
        <begin position="314"/>
        <end position="336"/>
    </location>
</feature>
<evidence type="ECO:0000259" key="6">
    <source>
        <dbReference type="PROSITE" id="PS50003"/>
    </source>
</evidence>
<sequence length="819" mass="92584">MLLTTTTTNIVDNNKLEPFQTLIGQKLNNSTVVHILPILNRTTREATNVDQNLKEEKSEEEDLINNKNKGKKRLSLNCSDFLLNRLDDSLNALEMVKYSNYFLSNQQQQNLKKSIPSPSPSPPPLWNEMFLPSVSPCNNNTNLNYYQHSPSTNNIRDINATNSQTTNNCLLKPGKFPVQKEDIAASASSFSSSFASMDTLRQKKRSRSQPGISLISTINNQKSENLIQQDVDFIETDCCCLAETSQTNATLLWSASTTTEAKGERNSIITISPQNKININGLSKSVVIIDRRKGGGNDRRNKGDEDEDNGNGGSCYSQDSGVRSSTHSTGSLTTASSNGGGCIIEEIDSGIANLNCNSEDKQILNQKQQCFCSNIATTSKVLPPFLHLISCNSKENGCRGGVLFTAEAVFENAMLRDELPFSPGDEVAVLDCPSDELWYGICGPRSGYFPAAYIRPKNRDLCCLFSSVCGSDSNYCLINNSSTSCEFPSNEMRKLRKRIIQELVNTEREYVKLLEHLVMGFLEQCRRRRELFPEEKILRIFGNLELIYSLHTNIFKELLNVLDEEKPELTCLANVFLKNSQQFGIYTDYCNNRTLSCTELAQLEQQSQYFHFFEILTYRVQRICRYPLQLLELLKATPPNHPDRLALELAQRTMKLIASKVNDGKRRVDAIQKIWLWQNSVHGFRGPNLIESNHRLLINGELQCRALWNGQLQWSKNGLIIYLFDQTIVLCKRDVLRRNNLIFKERMGMGGTTLYDLHDGKDPLTCTTLKNAFKLSGPAREYIFCCQDAATKSLWLEAIRNRPRPQPPSQAERRLAMLI</sequence>
<evidence type="ECO:0000256" key="4">
    <source>
        <dbReference type="SAM" id="MobiDB-lite"/>
    </source>
</evidence>
<dbReference type="SMART" id="SM00325">
    <property type="entry name" value="RhoGEF"/>
    <property type="match status" value="1"/>
</dbReference>
<dbReference type="PROSITE" id="PS50002">
    <property type="entry name" value="SH3"/>
    <property type="match status" value="1"/>
</dbReference>
<keyword evidence="3" id="KW-0175">Coiled coil</keyword>
<feature type="domain" description="PH" evidence="6">
    <location>
        <begin position="695"/>
        <end position="804"/>
    </location>
</feature>
<keyword evidence="1 2" id="KW-0728">SH3 domain</keyword>
<dbReference type="CDD" id="cd00160">
    <property type="entry name" value="RhoGEF"/>
    <property type="match status" value="1"/>
</dbReference>
<dbReference type="Gene3D" id="1.20.900.10">
    <property type="entry name" value="Dbl homology (DH) domain"/>
    <property type="match status" value="1"/>
</dbReference>
<dbReference type="Pfam" id="PF00621">
    <property type="entry name" value="RhoGEF"/>
    <property type="match status" value="1"/>
</dbReference>
<organism evidence="8 9">
    <name type="scientific">Meloidogyne floridensis</name>
    <dbReference type="NCBI Taxonomy" id="298350"/>
    <lineage>
        <taxon>Eukaryota</taxon>
        <taxon>Metazoa</taxon>
        <taxon>Ecdysozoa</taxon>
        <taxon>Nematoda</taxon>
        <taxon>Chromadorea</taxon>
        <taxon>Rhabditida</taxon>
        <taxon>Tylenchina</taxon>
        <taxon>Tylenchomorpha</taxon>
        <taxon>Tylenchoidea</taxon>
        <taxon>Meloidogynidae</taxon>
        <taxon>Meloidogyninae</taxon>
        <taxon>Meloidogyne</taxon>
    </lineage>
</organism>
<dbReference type="SUPFAM" id="SSF50044">
    <property type="entry name" value="SH3-domain"/>
    <property type="match status" value="1"/>
</dbReference>
<dbReference type="Gene3D" id="2.30.30.40">
    <property type="entry name" value="SH3 Domains"/>
    <property type="match status" value="1"/>
</dbReference>
<evidence type="ECO:0000313" key="8">
    <source>
        <dbReference type="Proteomes" id="UP000887560"/>
    </source>
</evidence>
<feature type="domain" description="SH3" evidence="5">
    <location>
        <begin position="401"/>
        <end position="459"/>
    </location>
</feature>
<dbReference type="InterPro" id="IPR001849">
    <property type="entry name" value="PH_domain"/>
</dbReference>
<dbReference type="InterPro" id="IPR055251">
    <property type="entry name" value="SOS1_NGEF_PH"/>
</dbReference>
<dbReference type="WBParaSite" id="scf7180000418178.g2148">
    <property type="protein sequence ID" value="scf7180000418178.g2148"/>
    <property type="gene ID" value="scf7180000418178.g2148"/>
</dbReference>
<dbReference type="SUPFAM" id="SSF48065">
    <property type="entry name" value="DBL homology domain (DH-domain)"/>
    <property type="match status" value="1"/>
</dbReference>
<dbReference type="InterPro" id="IPR035899">
    <property type="entry name" value="DBL_dom_sf"/>
</dbReference>
<dbReference type="InterPro" id="IPR001452">
    <property type="entry name" value="SH3_domain"/>
</dbReference>
<dbReference type="PROSITE" id="PS50003">
    <property type="entry name" value="PH_DOMAIN"/>
    <property type="match status" value="1"/>
</dbReference>
<dbReference type="Proteomes" id="UP000887560">
    <property type="component" value="Unplaced"/>
</dbReference>
<evidence type="ECO:0000313" key="9">
    <source>
        <dbReference type="WBParaSite" id="scf7180000418178.g2148"/>
    </source>
</evidence>
<dbReference type="InterPro" id="IPR011993">
    <property type="entry name" value="PH-like_dom_sf"/>
</dbReference>
<reference evidence="9" key="1">
    <citation type="submission" date="2022-11" db="UniProtKB">
        <authorList>
            <consortium name="WormBaseParasite"/>
        </authorList>
    </citation>
    <scope>IDENTIFICATION</scope>
</reference>
<feature type="compositionally biased region" description="Basic and acidic residues" evidence="4">
    <location>
        <begin position="291"/>
        <end position="303"/>
    </location>
</feature>
<dbReference type="InterPro" id="IPR053086">
    <property type="entry name" value="RhoGEF_domain"/>
</dbReference>
<dbReference type="PANTHER" id="PTHR45834:SF3">
    <property type="entry name" value="RHO GUANINE NUCLEOTIDE EXCHANGE FACTOR 3, ISOFORM L"/>
    <property type="match status" value="1"/>
</dbReference>
<evidence type="ECO:0000256" key="1">
    <source>
        <dbReference type="ARBA" id="ARBA00022443"/>
    </source>
</evidence>
<dbReference type="PANTHER" id="PTHR45834">
    <property type="entry name" value="RHO GUANINE NUCLEOTIDE EXCHANGE FACTOR 9-RELATED"/>
    <property type="match status" value="1"/>
</dbReference>
<name>A0A915NFU5_9BILA</name>
<evidence type="ECO:0000259" key="5">
    <source>
        <dbReference type="PROSITE" id="PS50002"/>
    </source>
</evidence>
<dbReference type="SMART" id="SM00326">
    <property type="entry name" value="SH3"/>
    <property type="match status" value="1"/>
</dbReference>
<evidence type="ECO:0000256" key="3">
    <source>
        <dbReference type="SAM" id="Coils"/>
    </source>
</evidence>
<dbReference type="Gene3D" id="2.30.29.30">
    <property type="entry name" value="Pleckstrin-homology domain (PH domain)/Phosphotyrosine-binding domain (PTB)"/>
    <property type="match status" value="1"/>
</dbReference>
<dbReference type="SUPFAM" id="SSF50729">
    <property type="entry name" value="PH domain-like"/>
    <property type="match status" value="1"/>
</dbReference>
<dbReference type="GO" id="GO:0005085">
    <property type="term" value="F:guanyl-nucleotide exchange factor activity"/>
    <property type="evidence" value="ECO:0007669"/>
    <property type="project" value="InterPro"/>
</dbReference>
<accession>A0A915NFU5</accession>
<feature type="region of interest" description="Disordered" evidence="4">
    <location>
        <begin position="291"/>
        <end position="336"/>
    </location>
</feature>
<feature type="coiled-coil region" evidence="3">
    <location>
        <begin position="39"/>
        <end position="73"/>
    </location>
</feature>